<dbReference type="PANTHER" id="PTHR20854">
    <property type="entry name" value="INOSITOL MONOPHOSPHATASE"/>
    <property type="match status" value="1"/>
</dbReference>
<sequence>MDERMEAVRKTIRSAGEFLIDRFGKEIRGGIEEKKANDFVTEVDRGSERIITGALLESFPEIGLFAEEGGVTGSAERFWIIDPLDGTTNFIHGYPVFAVSIALYEKGGTTLGAVYDPTRDELFEAVRGGGAFCNGEPIRVSNAALLSESLLGTGFPFSVPRHIDAYLGAFRELFLRCRGMRRAGSAALDLCHVAAGRLDGFWELYLKPWDMAAGALIVEEAGGAVDDFFGGGDYLSAGHIVAATRALLPSIVEVTRARFSPSDVESLSSRLPGS</sequence>
<evidence type="ECO:0000256" key="3">
    <source>
        <dbReference type="ARBA" id="ARBA00009759"/>
    </source>
</evidence>
<name>A0A7V2AW46_UNCEI</name>
<dbReference type="InterPro" id="IPR033942">
    <property type="entry name" value="IMPase"/>
</dbReference>
<dbReference type="Gene3D" id="3.40.190.80">
    <property type="match status" value="1"/>
</dbReference>
<comment type="cofactor">
    <cofactor evidence="2 7 8">
        <name>Mg(2+)</name>
        <dbReference type="ChEBI" id="CHEBI:18420"/>
    </cofactor>
</comment>
<feature type="binding site" evidence="7">
    <location>
        <position position="82"/>
    </location>
    <ligand>
        <name>Mg(2+)</name>
        <dbReference type="ChEBI" id="CHEBI:18420"/>
        <label>1</label>
        <note>catalytic</note>
    </ligand>
</feature>
<dbReference type="InterPro" id="IPR022337">
    <property type="entry name" value="Inositol_monophosphatase_SuhB"/>
</dbReference>
<proteinExistence type="inferred from homology"/>
<dbReference type="PANTHER" id="PTHR20854:SF4">
    <property type="entry name" value="INOSITOL-1-MONOPHOSPHATASE-RELATED"/>
    <property type="match status" value="1"/>
</dbReference>
<dbReference type="PRINTS" id="PR01959">
    <property type="entry name" value="SBIMPHPHTASE"/>
</dbReference>
<dbReference type="GO" id="GO:0006020">
    <property type="term" value="P:inositol metabolic process"/>
    <property type="evidence" value="ECO:0007669"/>
    <property type="project" value="TreeGrafter"/>
</dbReference>
<dbReference type="InterPro" id="IPR020583">
    <property type="entry name" value="Inositol_monoP_metal-BS"/>
</dbReference>
<protein>
    <recommendedName>
        <fullName evidence="8">Inositol-1-monophosphatase</fullName>
        <ecNumber evidence="8">3.1.3.25</ecNumber>
    </recommendedName>
</protein>
<keyword evidence="5 8" id="KW-0378">Hydrolase</keyword>
<accession>A0A7V2AW46</accession>
<dbReference type="Proteomes" id="UP000886069">
    <property type="component" value="Unassembled WGS sequence"/>
</dbReference>
<reference evidence="9" key="1">
    <citation type="journal article" date="2020" name="mSystems">
        <title>Genome- and Community-Level Interaction Insights into Carbon Utilization and Element Cycling Functions of Hydrothermarchaeota in Hydrothermal Sediment.</title>
        <authorList>
            <person name="Zhou Z."/>
            <person name="Liu Y."/>
            <person name="Xu W."/>
            <person name="Pan J."/>
            <person name="Luo Z.H."/>
            <person name="Li M."/>
        </authorList>
    </citation>
    <scope>NUCLEOTIDE SEQUENCE [LARGE SCALE GENOMIC DNA]</scope>
    <source>
        <strain evidence="9">SpSt-1233</strain>
    </source>
</reference>
<dbReference type="PROSITE" id="PS00630">
    <property type="entry name" value="IMP_2"/>
    <property type="match status" value="1"/>
</dbReference>
<keyword evidence="4 7" id="KW-0479">Metal-binding</keyword>
<evidence type="ECO:0000256" key="6">
    <source>
        <dbReference type="ARBA" id="ARBA00022842"/>
    </source>
</evidence>
<comment type="catalytic activity">
    <reaction evidence="1 8">
        <text>a myo-inositol phosphate + H2O = myo-inositol + phosphate</text>
        <dbReference type="Rhea" id="RHEA:24056"/>
        <dbReference type="ChEBI" id="CHEBI:15377"/>
        <dbReference type="ChEBI" id="CHEBI:17268"/>
        <dbReference type="ChEBI" id="CHEBI:43474"/>
        <dbReference type="ChEBI" id="CHEBI:84139"/>
        <dbReference type="EC" id="3.1.3.25"/>
    </reaction>
</comment>
<evidence type="ECO:0000313" key="9">
    <source>
        <dbReference type="EMBL" id="HER44368.1"/>
    </source>
</evidence>
<dbReference type="GO" id="GO:0046872">
    <property type="term" value="F:metal ion binding"/>
    <property type="evidence" value="ECO:0007669"/>
    <property type="project" value="UniProtKB-KW"/>
</dbReference>
<feature type="binding site" evidence="7">
    <location>
        <position position="67"/>
    </location>
    <ligand>
        <name>Mg(2+)</name>
        <dbReference type="ChEBI" id="CHEBI:18420"/>
        <label>1</label>
        <note>catalytic</note>
    </ligand>
</feature>
<evidence type="ECO:0000256" key="1">
    <source>
        <dbReference type="ARBA" id="ARBA00001033"/>
    </source>
</evidence>
<organism evidence="9">
    <name type="scientific">Eiseniibacteriota bacterium</name>
    <dbReference type="NCBI Taxonomy" id="2212470"/>
    <lineage>
        <taxon>Bacteria</taxon>
        <taxon>Candidatus Eiseniibacteriota</taxon>
    </lineage>
</organism>
<evidence type="ECO:0000256" key="7">
    <source>
        <dbReference type="PIRSR" id="PIRSR600760-2"/>
    </source>
</evidence>
<dbReference type="InterPro" id="IPR000760">
    <property type="entry name" value="Inositol_monophosphatase-like"/>
</dbReference>
<evidence type="ECO:0000256" key="2">
    <source>
        <dbReference type="ARBA" id="ARBA00001946"/>
    </source>
</evidence>
<dbReference type="Pfam" id="PF00459">
    <property type="entry name" value="Inositol_P"/>
    <property type="match status" value="1"/>
</dbReference>
<evidence type="ECO:0000256" key="8">
    <source>
        <dbReference type="RuleBase" id="RU364068"/>
    </source>
</evidence>
<dbReference type="CDD" id="cd01639">
    <property type="entry name" value="IMPase"/>
    <property type="match status" value="1"/>
</dbReference>
<comment type="caution">
    <text evidence="9">The sequence shown here is derived from an EMBL/GenBank/DDBJ whole genome shotgun (WGS) entry which is preliminary data.</text>
</comment>
<feature type="binding site" evidence="7">
    <location>
        <position position="85"/>
    </location>
    <ligand>
        <name>Mg(2+)</name>
        <dbReference type="ChEBI" id="CHEBI:18420"/>
        <label>1</label>
        <note>catalytic</note>
    </ligand>
</feature>
<dbReference type="InterPro" id="IPR020550">
    <property type="entry name" value="Inositol_monophosphatase_CS"/>
</dbReference>
<dbReference type="GO" id="GO:0007165">
    <property type="term" value="P:signal transduction"/>
    <property type="evidence" value="ECO:0007669"/>
    <property type="project" value="TreeGrafter"/>
</dbReference>
<dbReference type="FunFam" id="3.30.540.10:FF:000003">
    <property type="entry name" value="Inositol-1-monophosphatase"/>
    <property type="match status" value="1"/>
</dbReference>
<dbReference type="PROSITE" id="PS00629">
    <property type="entry name" value="IMP_1"/>
    <property type="match status" value="1"/>
</dbReference>
<dbReference type="AlphaFoldDB" id="A0A7V2AW46"/>
<comment type="similarity">
    <text evidence="3 8">Belongs to the inositol monophosphatase superfamily.</text>
</comment>
<dbReference type="SUPFAM" id="SSF56655">
    <property type="entry name" value="Carbohydrate phosphatase"/>
    <property type="match status" value="1"/>
</dbReference>
<dbReference type="GO" id="GO:0008934">
    <property type="term" value="F:inositol monophosphate 1-phosphatase activity"/>
    <property type="evidence" value="ECO:0007669"/>
    <property type="project" value="InterPro"/>
</dbReference>
<dbReference type="Gene3D" id="3.30.540.10">
    <property type="entry name" value="Fructose-1,6-Bisphosphatase, subunit A, domain 1"/>
    <property type="match status" value="1"/>
</dbReference>
<dbReference type="PRINTS" id="PR00377">
    <property type="entry name" value="IMPHPHTASES"/>
</dbReference>
<dbReference type="EC" id="3.1.3.25" evidence="8"/>
<feature type="binding site" evidence="7">
    <location>
        <position position="84"/>
    </location>
    <ligand>
        <name>Mg(2+)</name>
        <dbReference type="ChEBI" id="CHEBI:18420"/>
        <label>1</label>
        <note>catalytic</note>
    </ligand>
</feature>
<evidence type="ECO:0000256" key="5">
    <source>
        <dbReference type="ARBA" id="ARBA00022801"/>
    </source>
</evidence>
<keyword evidence="6 7" id="KW-0460">Magnesium</keyword>
<feature type="binding site" evidence="7">
    <location>
        <position position="210"/>
    </location>
    <ligand>
        <name>Mg(2+)</name>
        <dbReference type="ChEBI" id="CHEBI:18420"/>
        <label>1</label>
        <note>catalytic</note>
    </ligand>
</feature>
<evidence type="ECO:0000256" key="4">
    <source>
        <dbReference type="ARBA" id="ARBA00022723"/>
    </source>
</evidence>
<gene>
    <name evidence="9" type="ORF">ENO08_07910</name>
</gene>
<dbReference type="GO" id="GO:0046854">
    <property type="term" value="P:phosphatidylinositol phosphate biosynthetic process"/>
    <property type="evidence" value="ECO:0007669"/>
    <property type="project" value="InterPro"/>
</dbReference>
<dbReference type="EMBL" id="DSEC01000569">
    <property type="protein sequence ID" value="HER44368.1"/>
    <property type="molecule type" value="Genomic_DNA"/>
</dbReference>